<name>A0A9Q3F6S6_9BASI</name>
<dbReference type="EMBL" id="AVOT02037812">
    <property type="protein sequence ID" value="MBW0532537.1"/>
    <property type="molecule type" value="Genomic_DNA"/>
</dbReference>
<evidence type="ECO:0000313" key="3">
    <source>
        <dbReference type="Proteomes" id="UP000765509"/>
    </source>
</evidence>
<feature type="region of interest" description="Disordered" evidence="1">
    <location>
        <begin position="1"/>
        <end position="46"/>
    </location>
</feature>
<proteinExistence type="predicted"/>
<dbReference type="Proteomes" id="UP000765509">
    <property type="component" value="Unassembled WGS sequence"/>
</dbReference>
<evidence type="ECO:0000256" key="1">
    <source>
        <dbReference type="SAM" id="MobiDB-lite"/>
    </source>
</evidence>
<sequence>MDQQKFTTCEPQEEKEGDQEVETQKPEKRPSTEALSNQTKPEEPKSLAWYLNKEWATFDSKTQEELTNRNLPPSSEYDDYIKDKNPQVKNGSLSPCPEFWKIDDEPENNKRYIWKQYGQSNCYMEEVNEAEKKENKIIYRPIDTNCMLYQVLVNGSEIIEEPPIHSRKNLFEIFSKQKSPQDI</sequence>
<comment type="caution">
    <text evidence="2">The sequence shown here is derived from an EMBL/GenBank/DDBJ whole genome shotgun (WGS) entry which is preliminary data.</text>
</comment>
<gene>
    <name evidence="2" type="ORF">O181_072252</name>
</gene>
<dbReference type="AlphaFoldDB" id="A0A9Q3F6S6"/>
<reference evidence="2" key="1">
    <citation type="submission" date="2021-03" db="EMBL/GenBank/DDBJ databases">
        <title>Draft genome sequence of rust myrtle Austropuccinia psidii MF-1, a brazilian biotype.</title>
        <authorList>
            <person name="Quecine M.C."/>
            <person name="Pachon D.M.R."/>
            <person name="Bonatelli M.L."/>
            <person name="Correr F.H."/>
            <person name="Franceschini L.M."/>
            <person name="Leite T.F."/>
            <person name="Margarido G.R.A."/>
            <person name="Almeida C.A."/>
            <person name="Ferrarezi J.A."/>
            <person name="Labate C.A."/>
        </authorList>
    </citation>
    <scope>NUCLEOTIDE SEQUENCE</scope>
    <source>
        <strain evidence="2">MF-1</strain>
    </source>
</reference>
<protein>
    <submittedName>
        <fullName evidence="2">Uncharacterized protein</fullName>
    </submittedName>
</protein>
<keyword evidence="3" id="KW-1185">Reference proteome</keyword>
<feature type="compositionally biased region" description="Acidic residues" evidence="1">
    <location>
        <begin position="11"/>
        <end position="21"/>
    </location>
</feature>
<feature type="compositionally biased region" description="Polar residues" evidence="1">
    <location>
        <begin position="1"/>
        <end position="10"/>
    </location>
</feature>
<organism evidence="2 3">
    <name type="scientific">Austropuccinia psidii MF-1</name>
    <dbReference type="NCBI Taxonomy" id="1389203"/>
    <lineage>
        <taxon>Eukaryota</taxon>
        <taxon>Fungi</taxon>
        <taxon>Dikarya</taxon>
        <taxon>Basidiomycota</taxon>
        <taxon>Pucciniomycotina</taxon>
        <taxon>Pucciniomycetes</taxon>
        <taxon>Pucciniales</taxon>
        <taxon>Sphaerophragmiaceae</taxon>
        <taxon>Austropuccinia</taxon>
    </lineage>
</organism>
<feature type="region of interest" description="Disordered" evidence="1">
    <location>
        <begin position="61"/>
        <end position="101"/>
    </location>
</feature>
<feature type="compositionally biased region" description="Basic and acidic residues" evidence="1">
    <location>
        <begin position="22"/>
        <end position="31"/>
    </location>
</feature>
<accession>A0A9Q3F6S6</accession>
<evidence type="ECO:0000313" key="2">
    <source>
        <dbReference type="EMBL" id="MBW0532537.1"/>
    </source>
</evidence>